<dbReference type="EMBL" id="MK570055">
    <property type="protein sequence ID" value="QDI73994.1"/>
    <property type="molecule type" value="Genomic_DNA"/>
</dbReference>
<accession>A0A514K2Z8</accession>
<evidence type="ECO:0000313" key="1">
    <source>
        <dbReference type="EMBL" id="QDI73994.1"/>
    </source>
</evidence>
<proteinExistence type="predicted"/>
<name>A0A514K2Z8_9VIRU</name>
<dbReference type="KEGG" id="vg:80402614"/>
<organism evidence="1">
    <name type="scientific">Nitrosopumilus spindle-shaped virus 1</name>
    <dbReference type="NCBI Taxonomy" id="2848002"/>
    <lineage>
        <taxon>Viruses</taxon>
        <taxon>Viruses incertae sedis</taxon>
        <taxon>Thaspiviridae</taxon>
        <taxon>Nitmarvirus</taxon>
        <taxon>Nitmarvirus maris</taxon>
        <taxon>Nitmarvirus NSV1</taxon>
    </lineage>
</organism>
<protein>
    <submittedName>
        <fullName evidence="1">Uncharacterized protein</fullName>
    </submittedName>
</protein>
<reference evidence="1" key="1">
    <citation type="submission" date="2019-02" db="EMBL/GenBank/DDBJ databases">
        <title>Spindle-shaped viruses infect a marine ammonia-oxidizing thaumarchaeon.</title>
        <authorList>
            <person name="Kim J.-G."/>
            <person name="Kim S.-J."/>
            <person name="Rhee S.-K."/>
        </authorList>
    </citation>
    <scope>NUCLEOTIDE SEQUENCE [LARGE SCALE GENOMIC DNA]</scope>
    <source>
        <strain evidence="1">NSV2</strain>
    </source>
</reference>
<sequence length="157" mass="17929">MSSFNIDSKGVLVDALKLDNEMFQLTNLILPGKNSLKAVYELEAIRADMIEFAKNSEVGIEMLGPPPKKPDTTKMSNEEAERAEYEYMEMEKMYEQQKLALTMHVPFSDMMMINNYLSKFIKTLHATAAIKGNRFYAFTKQISDTEQGILEQLKKGN</sequence>